<dbReference type="SMART" id="SM00451">
    <property type="entry name" value="ZnF_U1"/>
    <property type="match status" value="1"/>
</dbReference>
<evidence type="ECO:0000313" key="10">
    <source>
        <dbReference type="Proteomes" id="UP000694866"/>
    </source>
</evidence>
<dbReference type="Proteomes" id="UP000694866">
    <property type="component" value="Unplaced"/>
</dbReference>
<dbReference type="AlphaFoldDB" id="A0A0C9RAL3"/>
<evidence type="ECO:0000259" key="8">
    <source>
        <dbReference type="PROSITE" id="PS50171"/>
    </source>
</evidence>
<feature type="zinc finger region" description="C3H1-type" evidence="6">
    <location>
        <begin position="51"/>
        <end position="79"/>
    </location>
</feature>
<accession>A0A0C9RAL3</accession>
<evidence type="ECO:0000259" key="7">
    <source>
        <dbReference type="PROSITE" id="PS50103"/>
    </source>
</evidence>
<proteinExistence type="predicted"/>
<dbReference type="InterPro" id="IPR036236">
    <property type="entry name" value="Znf_C2H2_sf"/>
</dbReference>
<sequence>MGKRYHCDYCDRSFKDNSEIRKKHLSSLQHAKNYAEHYRQFKDPEEILREESTKIPCKKTTSENGCPFGNSCRFSHYTAPMMWELERIVWLKQRKESKKFSADIPNPLEIITEFFQNPLSSTIEETTDRPIWNIPPHLKTYSNLPPSLWPITPASVTDSNFTKWG</sequence>
<dbReference type="GO" id="GO:0008270">
    <property type="term" value="F:zinc ion binding"/>
    <property type="evidence" value="ECO:0007669"/>
    <property type="project" value="UniProtKB-KW"/>
</dbReference>
<evidence type="ECO:0000256" key="3">
    <source>
        <dbReference type="ARBA" id="ARBA00022771"/>
    </source>
</evidence>
<feature type="domain" description="C3H1-type" evidence="7">
    <location>
        <begin position="51"/>
        <end position="79"/>
    </location>
</feature>
<dbReference type="PROSITE" id="PS50171">
    <property type="entry name" value="ZF_MATRIN"/>
    <property type="match status" value="1"/>
</dbReference>
<keyword evidence="10" id="KW-1185">Reference proteome</keyword>
<reference evidence="9" key="1">
    <citation type="submission" date="2015-01" db="EMBL/GenBank/DDBJ databases">
        <title>Transcriptome Assembly of Fopius arisanus.</title>
        <authorList>
            <person name="Geib S."/>
        </authorList>
    </citation>
    <scope>NUCLEOTIDE SEQUENCE</scope>
</reference>
<dbReference type="GO" id="GO:0003676">
    <property type="term" value="F:nucleic acid binding"/>
    <property type="evidence" value="ECO:0007669"/>
    <property type="project" value="InterPro"/>
</dbReference>
<dbReference type="InterPro" id="IPR003604">
    <property type="entry name" value="Matrin/U1-like-C_Znf_C2H2"/>
</dbReference>
<keyword evidence="5" id="KW-0539">Nucleus</keyword>
<feature type="domain" description="Matrin-type" evidence="8">
    <location>
        <begin position="5"/>
        <end position="36"/>
    </location>
</feature>
<keyword evidence="3 6" id="KW-0863">Zinc-finger</keyword>
<dbReference type="PROSITE" id="PS50103">
    <property type="entry name" value="ZF_C3H1"/>
    <property type="match status" value="1"/>
</dbReference>
<dbReference type="GeneID" id="105265082"/>
<keyword evidence="4 6" id="KW-0862">Zinc</keyword>
<dbReference type="Pfam" id="PF18044">
    <property type="entry name" value="zf-CCCH_4"/>
    <property type="match status" value="1"/>
</dbReference>
<dbReference type="InterPro" id="IPR000571">
    <property type="entry name" value="Znf_CCCH"/>
</dbReference>
<evidence type="ECO:0000256" key="6">
    <source>
        <dbReference type="PROSITE-ProRule" id="PRU00723"/>
    </source>
</evidence>
<organism evidence="9">
    <name type="scientific">Fopius arisanus</name>
    <dbReference type="NCBI Taxonomy" id="64838"/>
    <lineage>
        <taxon>Eukaryota</taxon>
        <taxon>Metazoa</taxon>
        <taxon>Ecdysozoa</taxon>
        <taxon>Arthropoda</taxon>
        <taxon>Hexapoda</taxon>
        <taxon>Insecta</taxon>
        <taxon>Pterygota</taxon>
        <taxon>Neoptera</taxon>
        <taxon>Endopterygota</taxon>
        <taxon>Hymenoptera</taxon>
        <taxon>Apocrita</taxon>
        <taxon>Ichneumonoidea</taxon>
        <taxon>Braconidae</taxon>
        <taxon>Opiinae</taxon>
        <taxon>Fopius</taxon>
    </lineage>
</organism>
<evidence type="ECO:0000313" key="11">
    <source>
        <dbReference type="RefSeq" id="XP_011300681.1"/>
    </source>
</evidence>
<dbReference type="KEGG" id="fas:105265082"/>
<protein>
    <submittedName>
        <fullName evidence="9">ZMAT5 protein</fullName>
    </submittedName>
    <submittedName>
        <fullName evidence="11">Zinc finger matrin-type protein 5</fullName>
    </submittedName>
</protein>
<dbReference type="PANTHER" id="PTHR16465:SF0">
    <property type="entry name" value="ZINC FINGER MATRIN-TYPE PROTEIN 5"/>
    <property type="match status" value="1"/>
</dbReference>
<dbReference type="GO" id="GO:0005689">
    <property type="term" value="C:U12-type spliceosomal complex"/>
    <property type="evidence" value="ECO:0007669"/>
    <property type="project" value="TreeGrafter"/>
</dbReference>
<dbReference type="RefSeq" id="XP_011300681.1">
    <property type="nucleotide sequence ID" value="XM_011302379.1"/>
</dbReference>
<accession>A0A9R1T0X0</accession>
<dbReference type="InterPro" id="IPR000690">
    <property type="entry name" value="Matrin/U1-C_Znf_C2H2"/>
</dbReference>
<evidence type="ECO:0000256" key="2">
    <source>
        <dbReference type="ARBA" id="ARBA00022723"/>
    </source>
</evidence>
<dbReference type="OrthoDB" id="2417221at2759"/>
<evidence type="ECO:0000256" key="5">
    <source>
        <dbReference type="ARBA" id="ARBA00023242"/>
    </source>
</evidence>
<evidence type="ECO:0000313" key="9">
    <source>
        <dbReference type="EMBL" id="JAG83271.1"/>
    </source>
</evidence>
<gene>
    <name evidence="9" type="primary">ZMAT5</name>
    <name evidence="11" type="synonym">LOC105265082</name>
    <name evidence="9" type="ORF">g.40534</name>
</gene>
<dbReference type="PANTHER" id="PTHR16465">
    <property type="entry name" value="NUCLEASE-RELATED"/>
    <property type="match status" value="1"/>
</dbReference>
<keyword evidence="2 6" id="KW-0479">Metal-binding</keyword>
<dbReference type="InterPro" id="IPR041367">
    <property type="entry name" value="Znf-CCCH_4"/>
</dbReference>
<name>A0A0C9RAL3_9HYME</name>
<dbReference type="EMBL" id="GBYB01013504">
    <property type="protein sequence ID" value="JAG83271.1"/>
    <property type="molecule type" value="Transcribed_RNA"/>
</dbReference>
<evidence type="ECO:0000256" key="4">
    <source>
        <dbReference type="ARBA" id="ARBA00022833"/>
    </source>
</evidence>
<comment type="subcellular location">
    <subcellularLocation>
        <location evidence="1">Nucleus</location>
    </subcellularLocation>
</comment>
<dbReference type="Gene3D" id="3.30.160.60">
    <property type="entry name" value="Classic Zinc Finger"/>
    <property type="match status" value="1"/>
</dbReference>
<reference evidence="11" key="2">
    <citation type="submission" date="2025-04" db="UniProtKB">
        <authorList>
            <consortium name="RefSeq"/>
        </authorList>
    </citation>
    <scope>IDENTIFICATION</scope>
    <source>
        <strain evidence="11">USDA-PBARC FA_bdor</strain>
        <tissue evidence="11">Whole organism</tissue>
    </source>
</reference>
<evidence type="ECO:0000256" key="1">
    <source>
        <dbReference type="ARBA" id="ARBA00004123"/>
    </source>
</evidence>
<dbReference type="SUPFAM" id="SSF57667">
    <property type="entry name" value="beta-beta-alpha zinc fingers"/>
    <property type="match status" value="1"/>
</dbReference>